<evidence type="ECO:0000313" key="3">
    <source>
        <dbReference type="Proteomes" id="UP000288805"/>
    </source>
</evidence>
<evidence type="ECO:0000256" key="1">
    <source>
        <dbReference type="SAM" id="MobiDB-lite"/>
    </source>
</evidence>
<sequence>MWEASAEKGSRKAYIRTESGTCNVCSTPCSSCMHFNQALMGSKSDESSDENCRGNAVSQYSVNDVQPPFKSRTCDNLQNTASEISNLVSANSSHDSFCENAQSQAALDASEDVEMLPSENIVEDHLASEPKCVSDQRSLPNKYDDPKGLEVHDDNISCIIENKDEKTSYNADRKCSAGSVSSVCQEGFGKTVHFQTASGSHDVSDMKKSHNNSGQVSCYTQDSIQKVPPSLSTPSEVPSLKDIDIGTGSQGSGLPSCNPKVKDLEEDFSSHLKEELPECSMGHMNSSSKRGSTEYLEVETDKDGKDRPTEALKCVDQDEEVKKCNELPKLPDIEKPSLQSQLVDEVMNQTLWNMIQSRLILGVKRAGRFKNMWLKEVGFKDLKGGGCGRRCPSMRQVFGTLRRGSGPFLIRKDEEWGVAKEEVLRVDNAKELAFELGCRVGGRPSTYLGLPLGAPFGSVATWDGMEEWFCRGCQCGRR</sequence>
<feature type="compositionally biased region" description="Basic and acidic residues" evidence="1">
    <location>
        <begin position="299"/>
        <end position="308"/>
    </location>
</feature>
<dbReference type="EMBL" id="QGNW01002629">
    <property type="protein sequence ID" value="RVW14102.1"/>
    <property type="molecule type" value="Genomic_DNA"/>
</dbReference>
<dbReference type="Proteomes" id="UP000288805">
    <property type="component" value="Unassembled WGS sequence"/>
</dbReference>
<proteinExistence type="predicted"/>
<name>A0A438BT02_VITVI</name>
<evidence type="ECO:0000313" key="2">
    <source>
        <dbReference type="EMBL" id="RVW14102.1"/>
    </source>
</evidence>
<dbReference type="AlphaFoldDB" id="A0A438BT02"/>
<gene>
    <name evidence="2" type="ORF">CK203_099186</name>
</gene>
<accession>A0A438BT02</accession>
<organism evidence="2 3">
    <name type="scientific">Vitis vinifera</name>
    <name type="common">Grape</name>
    <dbReference type="NCBI Taxonomy" id="29760"/>
    <lineage>
        <taxon>Eukaryota</taxon>
        <taxon>Viridiplantae</taxon>
        <taxon>Streptophyta</taxon>
        <taxon>Embryophyta</taxon>
        <taxon>Tracheophyta</taxon>
        <taxon>Spermatophyta</taxon>
        <taxon>Magnoliopsida</taxon>
        <taxon>eudicotyledons</taxon>
        <taxon>Gunneridae</taxon>
        <taxon>Pentapetalae</taxon>
        <taxon>rosids</taxon>
        <taxon>Vitales</taxon>
        <taxon>Vitaceae</taxon>
        <taxon>Viteae</taxon>
        <taxon>Vitis</taxon>
    </lineage>
</organism>
<protein>
    <submittedName>
        <fullName evidence="2">Uncharacterized protein</fullName>
    </submittedName>
</protein>
<reference evidence="2 3" key="1">
    <citation type="journal article" date="2018" name="PLoS Genet.">
        <title>Population sequencing reveals clonal diversity and ancestral inbreeding in the grapevine cultivar Chardonnay.</title>
        <authorList>
            <person name="Roach M.J."/>
            <person name="Johnson D.L."/>
            <person name="Bohlmann J."/>
            <person name="van Vuuren H.J."/>
            <person name="Jones S.J."/>
            <person name="Pretorius I.S."/>
            <person name="Schmidt S.A."/>
            <person name="Borneman A.R."/>
        </authorList>
    </citation>
    <scope>NUCLEOTIDE SEQUENCE [LARGE SCALE GENOMIC DNA]</scope>
    <source>
        <strain evidence="3">cv. Chardonnay</strain>
        <tissue evidence="2">Leaf</tissue>
    </source>
</reference>
<comment type="caution">
    <text evidence="2">The sequence shown here is derived from an EMBL/GenBank/DDBJ whole genome shotgun (WGS) entry which is preliminary data.</text>
</comment>
<feature type="region of interest" description="Disordered" evidence="1">
    <location>
        <begin position="280"/>
        <end position="308"/>
    </location>
</feature>